<dbReference type="Proteomes" id="UP000182665">
    <property type="component" value="Unassembled WGS sequence"/>
</dbReference>
<accession>A0ABY1H8D4</accession>
<proteinExistence type="predicted"/>
<protein>
    <submittedName>
        <fullName evidence="2">Uncharacterized protein</fullName>
    </submittedName>
</protein>
<evidence type="ECO:0000313" key="3">
    <source>
        <dbReference type="Proteomes" id="UP000182665"/>
    </source>
</evidence>
<evidence type="ECO:0000256" key="1">
    <source>
        <dbReference type="SAM" id="Phobius"/>
    </source>
</evidence>
<keyword evidence="1" id="KW-1133">Transmembrane helix</keyword>
<evidence type="ECO:0000313" key="2">
    <source>
        <dbReference type="EMBL" id="SFZ79100.1"/>
    </source>
</evidence>
<keyword evidence="1" id="KW-0812">Transmembrane</keyword>
<organism evidence="2 3">
    <name type="scientific">Staphylococcus pasteuri</name>
    <dbReference type="NCBI Taxonomy" id="45972"/>
    <lineage>
        <taxon>Bacteria</taxon>
        <taxon>Bacillati</taxon>
        <taxon>Bacillota</taxon>
        <taxon>Bacilli</taxon>
        <taxon>Bacillales</taxon>
        <taxon>Staphylococcaceae</taxon>
        <taxon>Staphylococcus</taxon>
    </lineage>
</organism>
<gene>
    <name evidence="2" type="ORF">SAMN03097721_02578</name>
</gene>
<name>A0ABY1H8D4_9STAP</name>
<sequence>MVPILYIVLLCLCLNSIITNPEFIIFSIIVLYSLNFIVLITATNDIYRKNDVDRYYAYYKCNEED</sequence>
<keyword evidence="1" id="KW-0472">Membrane</keyword>
<keyword evidence="3" id="KW-1185">Reference proteome</keyword>
<comment type="caution">
    <text evidence="2">The sequence shown here is derived from an EMBL/GenBank/DDBJ whole genome shotgun (WGS) entry which is preliminary data.</text>
</comment>
<reference evidence="2 3" key="1">
    <citation type="submission" date="2016-11" db="EMBL/GenBank/DDBJ databases">
        <authorList>
            <person name="Varghese N."/>
            <person name="Submissions S."/>
        </authorList>
    </citation>
    <scope>NUCLEOTIDE SEQUENCE [LARGE SCALE GENOMIC DNA]</scope>
    <source>
        <strain evidence="2 3">NFIX07</strain>
    </source>
</reference>
<feature type="transmembrane region" description="Helical" evidence="1">
    <location>
        <begin position="29"/>
        <end position="47"/>
    </location>
</feature>
<dbReference type="EMBL" id="FPKT01000015">
    <property type="protein sequence ID" value="SFZ79100.1"/>
    <property type="molecule type" value="Genomic_DNA"/>
</dbReference>